<organism evidence="3 4">
    <name type="scientific">Schizopora paradoxa</name>
    <dbReference type="NCBI Taxonomy" id="27342"/>
    <lineage>
        <taxon>Eukaryota</taxon>
        <taxon>Fungi</taxon>
        <taxon>Dikarya</taxon>
        <taxon>Basidiomycota</taxon>
        <taxon>Agaricomycotina</taxon>
        <taxon>Agaricomycetes</taxon>
        <taxon>Hymenochaetales</taxon>
        <taxon>Schizoporaceae</taxon>
        <taxon>Schizopora</taxon>
    </lineage>
</organism>
<evidence type="ECO:0000256" key="1">
    <source>
        <dbReference type="SAM" id="MobiDB-lite"/>
    </source>
</evidence>
<dbReference type="Pfam" id="PF13926">
    <property type="entry name" value="DUF4211"/>
    <property type="match status" value="1"/>
</dbReference>
<feature type="compositionally biased region" description="Acidic residues" evidence="1">
    <location>
        <begin position="462"/>
        <end position="472"/>
    </location>
</feature>
<dbReference type="PANTHER" id="PTHR14689">
    <property type="entry name" value="PHORBOL-ESTER_DAG-TYPE DOMAIN-CONTAINING PROTEIN"/>
    <property type="match status" value="1"/>
</dbReference>
<dbReference type="PANTHER" id="PTHR14689:SF0">
    <property type="entry name" value="COILED-COIL DOMAIN-CONTAINING PROTEIN 82"/>
    <property type="match status" value="1"/>
</dbReference>
<dbReference type="EMBL" id="KQ085891">
    <property type="protein sequence ID" value="KLO18785.1"/>
    <property type="molecule type" value="Genomic_DNA"/>
</dbReference>
<feature type="compositionally biased region" description="Basic and acidic residues" evidence="1">
    <location>
        <begin position="119"/>
        <end position="135"/>
    </location>
</feature>
<feature type="compositionally biased region" description="Polar residues" evidence="1">
    <location>
        <begin position="71"/>
        <end position="81"/>
    </location>
</feature>
<feature type="region of interest" description="Disordered" evidence="1">
    <location>
        <begin position="1"/>
        <end position="323"/>
    </location>
</feature>
<feature type="compositionally biased region" description="Basic residues" evidence="1">
    <location>
        <begin position="182"/>
        <end position="191"/>
    </location>
</feature>
<dbReference type="InParanoid" id="A0A0H2S385"/>
<dbReference type="Proteomes" id="UP000053477">
    <property type="component" value="Unassembled WGS sequence"/>
</dbReference>
<feature type="domain" description="DUF4211" evidence="2">
    <location>
        <begin position="315"/>
        <end position="453"/>
    </location>
</feature>
<dbReference type="GO" id="GO:0005634">
    <property type="term" value="C:nucleus"/>
    <property type="evidence" value="ECO:0007669"/>
    <property type="project" value="TreeGrafter"/>
</dbReference>
<dbReference type="OrthoDB" id="21499at2759"/>
<name>A0A0H2S385_9AGAM</name>
<feature type="compositionally biased region" description="Acidic residues" evidence="1">
    <location>
        <begin position="308"/>
        <end position="322"/>
    </location>
</feature>
<evidence type="ECO:0000313" key="4">
    <source>
        <dbReference type="Proteomes" id="UP000053477"/>
    </source>
</evidence>
<keyword evidence="4" id="KW-1185">Reference proteome</keyword>
<sequence length="583" mass="65433">MPPKRRAARSTQRVRQQSLLDHFQPSSSPSRPSTSKKARKARARSPTPVDDDSEPEILEITPARPPPSSSKAPYTNRTPHTSPLRPSRLFNTPSSVRRSQKANPLEVDVSASSDDSDSDIGRIKFESKGKGKAVQEDSDESESIGMQRSRRQRTVVDSDDEEACASESATIASHASDVGQPTKKRKSRIIRHTKDSSSESDNPSPRKLVKKELSEASDEDEDMSGIDEEQIVSSRLRKKPTKLNAKQKLLAMLKSKRTGQHIEQGDDSDEESSGSSSGSSEADEDEDVDVIPGARPDRGRKNKRSVSDADEDEDDFIVDDADQSPTSILPSAYSMNQHQDMSHHFKIACQYFVHLAVTPEEDRPRIADELLTRQDDYFSIPLSNLRRKFSSIRDTITSSVWRPDYTRVLRKFPDFEVITMDFAVPYCDACRISGRKSKYIGRASGSPYDPKTFEFVSKSDSDSDSDESDSDKEDGPVVEYHLGRYCARRARLYHGLSHWEHSVYTTMSTEVTELQERGNEGNFFQMGTSARIEPPNDATDADEIIDWLDKRGVIDYEWARIKKLEAQASNIDVDAKKGDNPED</sequence>
<feature type="compositionally biased region" description="Acidic residues" evidence="1">
    <location>
        <begin position="215"/>
        <end position="230"/>
    </location>
</feature>
<evidence type="ECO:0000313" key="3">
    <source>
        <dbReference type="EMBL" id="KLO18785.1"/>
    </source>
</evidence>
<dbReference type="InterPro" id="IPR025451">
    <property type="entry name" value="DUF4211"/>
</dbReference>
<dbReference type="AlphaFoldDB" id="A0A0H2S385"/>
<gene>
    <name evidence="3" type="ORF">SCHPADRAFT_865968</name>
</gene>
<feature type="region of interest" description="Disordered" evidence="1">
    <location>
        <begin position="451"/>
        <end position="476"/>
    </location>
</feature>
<accession>A0A0H2S385</accession>
<proteinExistence type="predicted"/>
<feature type="compositionally biased region" description="Polar residues" evidence="1">
    <location>
        <begin position="9"/>
        <end position="19"/>
    </location>
</feature>
<protein>
    <recommendedName>
        <fullName evidence="2">DUF4211 domain-containing protein</fullName>
    </recommendedName>
</protein>
<evidence type="ECO:0000259" key="2">
    <source>
        <dbReference type="Pfam" id="PF13926"/>
    </source>
</evidence>
<feature type="compositionally biased region" description="Basic residues" evidence="1">
    <location>
        <begin position="34"/>
        <end position="43"/>
    </location>
</feature>
<dbReference type="STRING" id="27342.A0A0H2S385"/>
<reference evidence="3 4" key="1">
    <citation type="submission" date="2015-04" db="EMBL/GenBank/DDBJ databases">
        <title>Complete genome sequence of Schizopora paradoxa KUC8140, a cosmopolitan wood degrader in East Asia.</title>
        <authorList>
            <consortium name="DOE Joint Genome Institute"/>
            <person name="Min B."/>
            <person name="Park H."/>
            <person name="Jang Y."/>
            <person name="Kim J.-J."/>
            <person name="Kim K.H."/>
            <person name="Pangilinan J."/>
            <person name="Lipzen A."/>
            <person name="Riley R."/>
            <person name="Grigoriev I.V."/>
            <person name="Spatafora J.W."/>
            <person name="Choi I.-G."/>
        </authorList>
    </citation>
    <scope>NUCLEOTIDE SEQUENCE [LARGE SCALE GENOMIC DNA]</scope>
    <source>
        <strain evidence="3 4">KUC8140</strain>
    </source>
</reference>